<feature type="region of interest" description="Disordered" evidence="4">
    <location>
        <begin position="108"/>
        <end position="128"/>
    </location>
</feature>
<proteinExistence type="inferred from homology"/>
<dbReference type="GO" id="GO:0006396">
    <property type="term" value="P:RNA processing"/>
    <property type="evidence" value="ECO:0007669"/>
    <property type="project" value="InterPro"/>
</dbReference>
<feature type="compositionally biased region" description="Basic and acidic residues" evidence="4">
    <location>
        <begin position="118"/>
        <end position="128"/>
    </location>
</feature>
<evidence type="ECO:0000256" key="4">
    <source>
        <dbReference type="SAM" id="MobiDB-lite"/>
    </source>
</evidence>
<dbReference type="InterPro" id="IPR004441">
    <property type="entry name" value="rRNA_MeTrfase_TrmH"/>
</dbReference>
<evidence type="ECO:0000259" key="5">
    <source>
        <dbReference type="SMART" id="SM00967"/>
    </source>
</evidence>
<dbReference type="Pfam" id="PF08032">
    <property type="entry name" value="SpoU_sub_bind"/>
    <property type="match status" value="1"/>
</dbReference>
<dbReference type="Gene3D" id="3.40.1280.10">
    <property type="match status" value="1"/>
</dbReference>
<keyword evidence="3 6" id="KW-0808">Transferase</keyword>
<dbReference type="PANTHER" id="PTHR46429">
    <property type="entry name" value="23S RRNA (GUANOSINE-2'-O-)-METHYLTRANSFERASE RLMB"/>
    <property type="match status" value="1"/>
</dbReference>
<keyword evidence="6" id="KW-0934">Plastid</keyword>
<dbReference type="EMBL" id="CP000815">
    <property type="protein sequence ID" value="ACB42680.1"/>
    <property type="molecule type" value="Genomic_DNA"/>
</dbReference>
<comment type="similarity">
    <text evidence="1">Belongs to the class IV-like SAM-binding methyltransferase superfamily. RNA methyltransferase TrmH family.</text>
</comment>
<dbReference type="PANTHER" id="PTHR46429:SF1">
    <property type="entry name" value="23S RRNA (GUANOSINE-2'-O-)-METHYLTRANSFERASE RLMB"/>
    <property type="match status" value="1"/>
</dbReference>
<dbReference type="NCBIfam" id="TIGR00186">
    <property type="entry name" value="rRNA_methyl_3"/>
    <property type="match status" value="1"/>
</dbReference>
<dbReference type="Gene3D" id="3.30.1330.30">
    <property type="match status" value="1"/>
</dbReference>
<feature type="compositionally biased region" description="Basic and acidic residues" evidence="4">
    <location>
        <begin position="8"/>
        <end position="40"/>
    </location>
</feature>
<keyword evidence="2 6" id="KW-0489">Methyltransferase</keyword>
<feature type="domain" description="RNA 2-O ribose methyltransferase substrate binding" evidence="5">
    <location>
        <begin position="192"/>
        <end position="268"/>
    </location>
</feature>
<dbReference type="InterPro" id="IPR029064">
    <property type="entry name" value="Ribosomal_eL30-like_sf"/>
</dbReference>
<feature type="compositionally biased region" description="Basic and acidic residues" evidence="4">
    <location>
        <begin position="72"/>
        <end position="87"/>
    </location>
</feature>
<dbReference type="GO" id="GO:0003723">
    <property type="term" value="F:RNA binding"/>
    <property type="evidence" value="ECO:0007669"/>
    <property type="project" value="InterPro"/>
</dbReference>
<evidence type="ECO:0000313" key="6">
    <source>
        <dbReference type="EMBL" id="ACB42680.1"/>
    </source>
</evidence>
<dbReference type="Pfam" id="PF00588">
    <property type="entry name" value="SpoU_methylase"/>
    <property type="match status" value="1"/>
</dbReference>
<dbReference type="GO" id="GO:0005829">
    <property type="term" value="C:cytosol"/>
    <property type="evidence" value="ECO:0007669"/>
    <property type="project" value="TreeGrafter"/>
</dbReference>
<evidence type="ECO:0000256" key="3">
    <source>
        <dbReference type="ARBA" id="ARBA00022679"/>
    </source>
</evidence>
<evidence type="ECO:0000256" key="1">
    <source>
        <dbReference type="ARBA" id="ARBA00007228"/>
    </source>
</evidence>
<dbReference type="InterPro" id="IPR013123">
    <property type="entry name" value="SpoU_subst-bd"/>
</dbReference>
<organism evidence="6">
    <name type="scientific">Paulinella chromatophora</name>
    <dbReference type="NCBI Taxonomy" id="39717"/>
    <lineage>
        <taxon>Eukaryota</taxon>
        <taxon>Sar</taxon>
        <taxon>Rhizaria</taxon>
        <taxon>Cercozoa</taxon>
        <taxon>Imbricatea</taxon>
        <taxon>Silicofilosea</taxon>
        <taxon>Euglyphida</taxon>
        <taxon>Paulinellidae</taxon>
        <taxon>Paulinella</taxon>
    </lineage>
</organism>
<reference evidence="6" key="1">
    <citation type="submission" date="2007-08" db="EMBL/GenBank/DDBJ databases">
        <authorList>
            <person name="Gloeckner G."/>
            <person name="Nowack E."/>
            <person name="Melkonian M."/>
        </authorList>
    </citation>
    <scope>NUCLEOTIDE SEQUENCE</scope>
</reference>
<geneLocation type="organellar chromatophore" evidence="6"/>
<dbReference type="SMART" id="SM00967">
    <property type="entry name" value="SpoU_sub_bind"/>
    <property type="match status" value="1"/>
</dbReference>
<dbReference type="GeneID" id="6481755"/>
<gene>
    <name evidence="6" type="ordered locus">PCC_0231</name>
</gene>
<feature type="compositionally biased region" description="Basic and acidic residues" evidence="4">
    <location>
        <begin position="52"/>
        <end position="64"/>
    </location>
</feature>
<sequence length="526" mass="58782">MKGQRFTYHRDTPSRAQSLDRERKNENKRKIDNPTKKESISEISQKPYSKQKLRDRDIDKKKTYDSFYRSNEQFDRSNQKQGNREIVDNVDSNYNLRKIIRKNDSFATESSIGNTSRLRRDGPKGKATREMITSNRIFSKKIGRTIGKSEKNYHVRSFSNKSQDLDTSTYFSFINDSNYDSLEKSSETEKDLIWGRHSTQAALESGRPIHRIWCTSEVKSSSKFLQLLKKVKASSVLVEEVSWARLGQLIGGSGHQGIALQMAAVETLDLTKLIEDCCHLGENPLLMAVEGLTDPHNLGAIVRSAEALGAHGLILPQRRNAGLTGSVAKVAAGALEHLPVARVVNLNRSLDILKDKGYRIVGLATEGDVSLTEADLNGPLVIVTGSEGNGLSLLTRRYCDQLIRIPLRGATPSLNASVASALMLYEVARRTWMKDLGGQSPVPQMVRPSIAGQTLSSNQKQEISSSLVVNDLNSQKEFMVPTTKSCKLQDLEKTVTPFQRSTYTNNQRILKSDSRLLSRFAHNVEL</sequence>
<dbReference type="GO" id="GO:0008173">
    <property type="term" value="F:RNA methyltransferase activity"/>
    <property type="evidence" value="ECO:0007669"/>
    <property type="project" value="InterPro"/>
</dbReference>
<dbReference type="CDD" id="cd18103">
    <property type="entry name" value="SpoU-like_RlmB"/>
    <property type="match status" value="1"/>
</dbReference>
<name>B1X411_PAUCH</name>
<feature type="region of interest" description="Disordered" evidence="4">
    <location>
        <begin position="1"/>
        <end position="89"/>
    </location>
</feature>
<dbReference type="RefSeq" id="YP_002048890.1">
    <property type="nucleotide sequence ID" value="NC_011087.1"/>
</dbReference>
<accession>B1X411</accession>
<dbReference type="FunFam" id="3.40.1280.10:FF:000008">
    <property type="entry name" value="Group 3 RNA methyltransferase TrmH"/>
    <property type="match status" value="1"/>
</dbReference>
<dbReference type="InterPro" id="IPR001537">
    <property type="entry name" value="SpoU_MeTrfase"/>
</dbReference>
<dbReference type="SUPFAM" id="SSF55315">
    <property type="entry name" value="L30e-like"/>
    <property type="match status" value="1"/>
</dbReference>
<dbReference type="GO" id="GO:0032259">
    <property type="term" value="P:methylation"/>
    <property type="evidence" value="ECO:0007669"/>
    <property type="project" value="UniProtKB-KW"/>
</dbReference>
<evidence type="ECO:0000256" key="2">
    <source>
        <dbReference type="ARBA" id="ARBA00022603"/>
    </source>
</evidence>
<protein>
    <submittedName>
        <fullName evidence="6">tRNA/rRNA methyltransferase (SpoU):RNA methyltransferase TrmH</fullName>
    </submittedName>
</protein>
<dbReference type="AlphaFoldDB" id="B1X411"/>
<reference evidence="6" key="2">
    <citation type="journal article" date="2008" name="Curr. Biol.">
        <title>Chromatophore genome sequence of Paulinella sheds light on acquisition of photosynthesis by eukaryotes.</title>
        <authorList>
            <person name="Nowack E.C.M."/>
            <person name="Melkonian M."/>
            <person name="Gloeckner G."/>
        </authorList>
    </citation>
    <scope>NUCLEOTIDE SEQUENCE [LARGE SCALE GENOMIC DNA]</scope>
</reference>
<dbReference type="InterPro" id="IPR029026">
    <property type="entry name" value="tRNA_m1G_MTases_N"/>
</dbReference>
<dbReference type="SUPFAM" id="SSF75217">
    <property type="entry name" value="alpha/beta knot"/>
    <property type="match status" value="1"/>
</dbReference>
<dbReference type="InterPro" id="IPR029028">
    <property type="entry name" value="Alpha/beta_knot_MTases"/>
</dbReference>